<feature type="domain" description="Metallo-beta-lactamase" evidence="5">
    <location>
        <begin position="29"/>
        <end position="204"/>
    </location>
</feature>
<keyword evidence="2" id="KW-0479">Metal-binding</keyword>
<dbReference type="Pfam" id="PF00753">
    <property type="entry name" value="Lactamase_B"/>
    <property type="match status" value="1"/>
</dbReference>
<evidence type="ECO:0000256" key="1">
    <source>
        <dbReference type="ARBA" id="ARBA00001947"/>
    </source>
</evidence>
<dbReference type="SMART" id="SM00849">
    <property type="entry name" value="Lactamase_B"/>
    <property type="match status" value="1"/>
</dbReference>
<dbReference type="InterPro" id="IPR001279">
    <property type="entry name" value="Metallo-B-lactamas"/>
</dbReference>
<sequence length="226" mass="23186">MAEPIDEREIEDPEDSHVEIRAFTVGPIETNCYALVSDGHAMVVDPGFCGAGIAGQLSDVAVDLVVATHGHGDHVGGVAALVEALGGDVPFAIGAGDAERAMHAGGVGSLGIPYDDDAPEPSRLLREGDTVTVGSVTMAVIETPGHTEGGVILLGDGIAFTGDTVFKGTVGRTDLVGGDPEVMGETLERLKGLIPPETVLLPGHGEATTMADELRDNPYLNGRASR</sequence>
<keyword evidence="7" id="KW-1185">Reference proteome</keyword>
<name>A0AAV5B5V4_9ACTN</name>
<dbReference type="InterPro" id="IPR051453">
    <property type="entry name" value="MBL_Glyoxalase_II"/>
</dbReference>
<comment type="caution">
    <text evidence="6">The sequence shown here is derived from an EMBL/GenBank/DDBJ whole genome shotgun (WGS) entry which is preliminary data.</text>
</comment>
<dbReference type="EMBL" id="BQKC01000001">
    <property type="protein sequence ID" value="GJM55683.1"/>
    <property type="molecule type" value="Genomic_DNA"/>
</dbReference>
<evidence type="ECO:0000256" key="4">
    <source>
        <dbReference type="ARBA" id="ARBA00022833"/>
    </source>
</evidence>
<dbReference type="Gene3D" id="3.60.15.10">
    <property type="entry name" value="Ribonuclease Z/Hydroxyacylglutathione hydrolase-like"/>
    <property type="match status" value="1"/>
</dbReference>
<keyword evidence="4" id="KW-0862">Zinc</keyword>
<dbReference type="PANTHER" id="PTHR46233">
    <property type="entry name" value="HYDROXYACYLGLUTATHIONE HYDROLASE GLOC"/>
    <property type="match status" value="1"/>
</dbReference>
<evidence type="ECO:0000256" key="2">
    <source>
        <dbReference type="ARBA" id="ARBA00022723"/>
    </source>
</evidence>
<dbReference type="GO" id="GO:0046872">
    <property type="term" value="F:metal ion binding"/>
    <property type="evidence" value="ECO:0007669"/>
    <property type="project" value="UniProtKB-KW"/>
</dbReference>
<evidence type="ECO:0000259" key="5">
    <source>
        <dbReference type="SMART" id="SM00849"/>
    </source>
</evidence>
<evidence type="ECO:0000313" key="6">
    <source>
        <dbReference type="EMBL" id="GJM55683.1"/>
    </source>
</evidence>
<dbReference type="PANTHER" id="PTHR46233:SF3">
    <property type="entry name" value="HYDROXYACYLGLUTATHIONE HYDROLASE GLOC"/>
    <property type="match status" value="1"/>
</dbReference>
<protein>
    <submittedName>
        <fullName evidence="6">MBL fold metallo-hydrolase</fullName>
    </submittedName>
</protein>
<proteinExistence type="predicted"/>
<dbReference type="InterPro" id="IPR036866">
    <property type="entry name" value="RibonucZ/Hydroxyglut_hydro"/>
</dbReference>
<dbReference type="SUPFAM" id="SSF56281">
    <property type="entry name" value="Metallo-hydrolase/oxidoreductase"/>
    <property type="match status" value="1"/>
</dbReference>
<accession>A0AAV5B5V4</accession>
<comment type="cofactor">
    <cofactor evidence="1">
        <name>Zn(2+)</name>
        <dbReference type="ChEBI" id="CHEBI:29105"/>
    </cofactor>
</comment>
<dbReference type="AlphaFoldDB" id="A0AAV5B5V4"/>
<evidence type="ECO:0000313" key="7">
    <source>
        <dbReference type="Proteomes" id="UP001055025"/>
    </source>
</evidence>
<gene>
    <name evidence="6" type="ORF">ATOP_13380</name>
</gene>
<dbReference type="CDD" id="cd06262">
    <property type="entry name" value="metallo-hydrolase-like_MBL-fold"/>
    <property type="match status" value="1"/>
</dbReference>
<dbReference type="RefSeq" id="WP_135978966.1">
    <property type="nucleotide sequence ID" value="NZ_BQKC01000001.1"/>
</dbReference>
<evidence type="ECO:0000256" key="3">
    <source>
        <dbReference type="ARBA" id="ARBA00022801"/>
    </source>
</evidence>
<dbReference type="GO" id="GO:0016787">
    <property type="term" value="F:hydrolase activity"/>
    <property type="evidence" value="ECO:0007669"/>
    <property type="project" value="UniProtKB-KW"/>
</dbReference>
<organism evidence="6 7">
    <name type="scientific">Granulimonas faecalis</name>
    <dbReference type="NCBI Taxonomy" id="2894155"/>
    <lineage>
        <taxon>Bacteria</taxon>
        <taxon>Bacillati</taxon>
        <taxon>Actinomycetota</taxon>
        <taxon>Coriobacteriia</taxon>
        <taxon>Coriobacteriales</taxon>
        <taxon>Kribbibacteriaceae</taxon>
        <taxon>Granulimonas</taxon>
    </lineage>
</organism>
<keyword evidence="3" id="KW-0378">Hydrolase</keyword>
<dbReference type="Proteomes" id="UP001055025">
    <property type="component" value="Unassembled WGS sequence"/>
</dbReference>
<reference evidence="6" key="1">
    <citation type="journal article" date="2022" name="Int. J. Syst. Evol. Microbiol.">
        <title>Granulimonas faecalis gen. nov., sp. nov., and Leptogranulimonas caecicola gen. nov., sp. nov., novel lactate-producing Atopobiaceae bacteria isolated from mouse intestines, and an emended description of the family Atopobiaceae.</title>
        <authorList>
            <person name="Morinaga K."/>
            <person name="Kusada H."/>
            <person name="Sakamoto S."/>
            <person name="Murakami T."/>
            <person name="Toyoda A."/>
            <person name="Mori H."/>
            <person name="Meng X.Y."/>
            <person name="Takashino M."/>
            <person name="Murotomi K."/>
            <person name="Tamaki H."/>
        </authorList>
    </citation>
    <scope>NUCLEOTIDE SEQUENCE</scope>
    <source>
        <strain evidence="6">OPF53</strain>
    </source>
</reference>